<dbReference type="Pfam" id="PF22725">
    <property type="entry name" value="GFO_IDH_MocA_C3"/>
    <property type="match status" value="1"/>
</dbReference>
<dbReference type="InterPro" id="IPR000683">
    <property type="entry name" value="Gfo/Idh/MocA-like_OxRdtase_N"/>
</dbReference>
<dbReference type="Pfam" id="PF01408">
    <property type="entry name" value="GFO_IDH_MocA"/>
    <property type="match status" value="1"/>
</dbReference>
<evidence type="ECO:0000259" key="3">
    <source>
        <dbReference type="Pfam" id="PF01408"/>
    </source>
</evidence>
<dbReference type="EMBL" id="DVOO01000002">
    <property type="protein sequence ID" value="HIV24185.1"/>
    <property type="molecule type" value="Genomic_DNA"/>
</dbReference>
<gene>
    <name evidence="5" type="primary">iolG</name>
    <name evidence="5" type="ORF">IAB71_00095</name>
</gene>
<dbReference type="Gene3D" id="3.30.360.10">
    <property type="entry name" value="Dihydrodipicolinate Reductase, domain 2"/>
    <property type="match status" value="1"/>
</dbReference>
<reference evidence="5" key="2">
    <citation type="journal article" date="2021" name="PeerJ">
        <title>Extensive microbial diversity within the chicken gut microbiome revealed by metagenomics and culture.</title>
        <authorList>
            <person name="Gilroy R."/>
            <person name="Ravi A."/>
            <person name="Getino M."/>
            <person name="Pursley I."/>
            <person name="Horton D.L."/>
            <person name="Alikhan N.F."/>
            <person name="Baker D."/>
            <person name="Gharbi K."/>
            <person name="Hall N."/>
            <person name="Watson M."/>
            <person name="Adriaenssens E.M."/>
            <person name="Foster-Nyarko E."/>
            <person name="Jarju S."/>
            <person name="Secka A."/>
            <person name="Antonio M."/>
            <person name="Oren A."/>
            <person name="Chaudhuri R.R."/>
            <person name="La Ragione R."/>
            <person name="Hildebrand F."/>
            <person name="Pallen M.J."/>
        </authorList>
    </citation>
    <scope>NUCLEOTIDE SEQUENCE</scope>
    <source>
        <strain evidence="5">CHK188-20938</strain>
    </source>
</reference>
<evidence type="ECO:0000256" key="1">
    <source>
        <dbReference type="ARBA" id="ARBA00010928"/>
    </source>
</evidence>
<evidence type="ECO:0000313" key="6">
    <source>
        <dbReference type="Proteomes" id="UP000824169"/>
    </source>
</evidence>
<dbReference type="SUPFAM" id="SSF55347">
    <property type="entry name" value="Glyceraldehyde-3-phosphate dehydrogenase-like, C-terminal domain"/>
    <property type="match status" value="1"/>
</dbReference>
<dbReference type="PANTHER" id="PTHR42840">
    <property type="entry name" value="NAD(P)-BINDING ROSSMANN-FOLD SUPERFAMILY PROTEIN-RELATED"/>
    <property type="match status" value="1"/>
</dbReference>
<name>A0A9D1P1H8_9FIRM</name>
<organism evidence="5 6">
    <name type="scientific">Candidatus Scatomonas pullistercoris</name>
    <dbReference type="NCBI Taxonomy" id="2840920"/>
    <lineage>
        <taxon>Bacteria</taxon>
        <taxon>Bacillati</taxon>
        <taxon>Bacillota</taxon>
        <taxon>Clostridia</taxon>
        <taxon>Lachnospirales</taxon>
        <taxon>Lachnospiraceae</taxon>
        <taxon>Lachnospiraceae incertae sedis</taxon>
        <taxon>Candidatus Scatomonas</taxon>
    </lineage>
</organism>
<dbReference type="SUPFAM" id="SSF51735">
    <property type="entry name" value="NAD(P)-binding Rossmann-fold domains"/>
    <property type="match status" value="1"/>
</dbReference>
<keyword evidence="2 5" id="KW-0560">Oxidoreductase</keyword>
<dbReference type="InterPro" id="IPR055170">
    <property type="entry name" value="GFO_IDH_MocA-like_dom"/>
</dbReference>
<evidence type="ECO:0000256" key="2">
    <source>
        <dbReference type="ARBA" id="ARBA00023002"/>
    </source>
</evidence>
<dbReference type="PANTHER" id="PTHR42840:SF3">
    <property type="entry name" value="BINDING ROSSMANN FOLD OXIDOREDUCTASE, PUTATIVE (AFU_ORTHOLOGUE AFUA_2G10240)-RELATED"/>
    <property type="match status" value="1"/>
</dbReference>
<comment type="caution">
    <text evidence="5">The sequence shown here is derived from an EMBL/GenBank/DDBJ whole genome shotgun (WGS) entry which is preliminary data.</text>
</comment>
<evidence type="ECO:0000313" key="5">
    <source>
        <dbReference type="EMBL" id="HIV24185.1"/>
    </source>
</evidence>
<dbReference type="GO" id="GO:0000166">
    <property type="term" value="F:nucleotide binding"/>
    <property type="evidence" value="ECO:0007669"/>
    <property type="project" value="InterPro"/>
</dbReference>
<dbReference type="InterPro" id="IPR030827">
    <property type="entry name" value="Myo_inos_IolG"/>
</dbReference>
<dbReference type="AlphaFoldDB" id="A0A9D1P1H8"/>
<proteinExistence type="inferred from homology"/>
<dbReference type="Proteomes" id="UP000824169">
    <property type="component" value="Unassembled WGS sequence"/>
</dbReference>
<dbReference type="InterPro" id="IPR036291">
    <property type="entry name" value="NAD(P)-bd_dom_sf"/>
</dbReference>
<reference evidence="5" key="1">
    <citation type="submission" date="2020-10" db="EMBL/GenBank/DDBJ databases">
        <authorList>
            <person name="Gilroy R."/>
        </authorList>
    </citation>
    <scope>NUCLEOTIDE SEQUENCE</scope>
    <source>
        <strain evidence="5">CHK188-20938</strain>
    </source>
</reference>
<dbReference type="NCBIfam" id="TIGR04380">
    <property type="entry name" value="myo_inos_iolG"/>
    <property type="match status" value="1"/>
</dbReference>
<sequence length="340" mass="36888">MAEKVRIGLIGTGRIGKLHGTNIQNLVPNAEIVIAADPFMNEETREWAAGLGIPRTSADPEEVFADPEVDAVFICSSTATHADFIIRAAGAGKHIFCEKPIHTDIGKIQEALRAVEEAGVKLQIGFVRRFDRSHRAVRDAVASGKLGAPYVVKICSRDPEAPSMEYVKGSGGIFMDMTIHDFDMARYLSGSEVTEVYASGACLVNPQFARYGDVDTAIITLKFANGAIGVIDNCRQAPYGYDQRVEVHCEKGCVQDKNSLENGAFISTGAGVESAKPTWFFLERYNDAFVEEEKAFADAVQKDEDTPVTGRDGLEPVRIAAAAEKSLKEGRPVKLSEIEA</sequence>
<accession>A0A9D1P1H8</accession>
<dbReference type="Gene3D" id="3.40.50.720">
    <property type="entry name" value="NAD(P)-binding Rossmann-like Domain"/>
    <property type="match status" value="1"/>
</dbReference>
<protein>
    <submittedName>
        <fullName evidence="5">Inositol 2-dehydrogenase</fullName>
        <ecNumber evidence="5">1.1.1.18</ecNumber>
    </submittedName>
</protein>
<evidence type="ECO:0000259" key="4">
    <source>
        <dbReference type="Pfam" id="PF22725"/>
    </source>
</evidence>
<dbReference type="EC" id="1.1.1.18" evidence="5"/>
<feature type="domain" description="Gfo/Idh/MocA-like oxidoreductase N-terminal" evidence="3">
    <location>
        <begin position="5"/>
        <end position="126"/>
    </location>
</feature>
<feature type="domain" description="GFO/IDH/MocA-like oxidoreductase" evidence="4">
    <location>
        <begin position="134"/>
        <end position="254"/>
    </location>
</feature>
<dbReference type="GO" id="GO:0050112">
    <property type="term" value="F:inositol 2-dehydrogenase (NAD+) activity"/>
    <property type="evidence" value="ECO:0007669"/>
    <property type="project" value="UniProtKB-EC"/>
</dbReference>
<comment type="similarity">
    <text evidence="1">Belongs to the Gfo/Idh/MocA family.</text>
</comment>